<name>A0ABW4UQR7_9BACL</name>
<proteinExistence type="predicted"/>
<keyword evidence="2" id="KW-1185">Reference proteome</keyword>
<accession>A0ABW4UQR7</accession>
<sequence length="70" mass="8003">MLKKTMEQPTTSDETSNCKWIPKELALDWVALPSIRFRYQAYLDFSGSVNYISYVKGAGSALEVKLQRDI</sequence>
<dbReference type="RefSeq" id="WP_204823608.1">
    <property type="nucleotide sequence ID" value="NZ_JBHUGF010000010.1"/>
</dbReference>
<gene>
    <name evidence="1" type="ORF">ACFSGI_07925</name>
</gene>
<protein>
    <submittedName>
        <fullName evidence="1">Uncharacterized protein</fullName>
    </submittedName>
</protein>
<reference evidence="2" key="1">
    <citation type="journal article" date="2019" name="Int. J. Syst. Evol. Microbiol.">
        <title>The Global Catalogue of Microorganisms (GCM) 10K type strain sequencing project: providing services to taxonomists for standard genome sequencing and annotation.</title>
        <authorList>
            <consortium name="The Broad Institute Genomics Platform"/>
            <consortium name="The Broad Institute Genome Sequencing Center for Infectious Disease"/>
            <person name="Wu L."/>
            <person name="Ma J."/>
        </authorList>
    </citation>
    <scope>NUCLEOTIDE SEQUENCE [LARGE SCALE GENOMIC DNA]</scope>
    <source>
        <strain evidence="2">CGMCC 1.15067</strain>
    </source>
</reference>
<organism evidence="1 2">
    <name type="scientific">Paenibacillus nicotianae</name>
    <dbReference type="NCBI Taxonomy" id="1526551"/>
    <lineage>
        <taxon>Bacteria</taxon>
        <taxon>Bacillati</taxon>
        <taxon>Bacillota</taxon>
        <taxon>Bacilli</taxon>
        <taxon>Bacillales</taxon>
        <taxon>Paenibacillaceae</taxon>
        <taxon>Paenibacillus</taxon>
    </lineage>
</organism>
<dbReference type="Proteomes" id="UP001597403">
    <property type="component" value="Unassembled WGS sequence"/>
</dbReference>
<evidence type="ECO:0000313" key="2">
    <source>
        <dbReference type="Proteomes" id="UP001597403"/>
    </source>
</evidence>
<dbReference type="EMBL" id="JBHUGF010000010">
    <property type="protein sequence ID" value="MFD1989882.1"/>
    <property type="molecule type" value="Genomic_DNA"/>
</dbReference>
<evidence type="ECO:0000313" key="1">
    <source>
        <dbReference type="EMBL" id="MFD1989882.1"/>
    </source>
</evidence>
<comment type="caution">
    <text evidence="1">The sequence shown here is derived from an EMBL/GenBank/DDBJ whole genome shotgun (WGS) entry which is preliminary data.</text>
</comment>